<dbReference type="PANTHER" id="PTHR30055">
    <property type="entry name" value="HTH-TYPE TRANSCRIPTIONAL REGULATOR RUTR"/>
    <property type="match status" value="1"/>
</dbReference>
<keyword evidence="1 2" id="KW-0238">DNA-binding</keyword>
<feature type="domain" description="HTH tetR-type" evidence="3">
    <location>
        <begin position="9"/>
        <end position="69"/>
    </location>
</feature>
<dbReference type="Pfam" id="PF17940">
    <property type="entry name" value="TetR_C_31"/>
    <property type="match status" value="1"/>
</dbReference>
<evidence type="ECO:0000313" key="4">
    <source>
        <dbReference type="EMBL" id="GGM47513.1"/>
    </source>
</evidence>
<dbReference type="EMBL" id="BMMK01000006">
    <property type="protein sequence ID" value="GGM47513.1"/>
    <property type="molecule type" value="Genomic_DNA"/>
</dbReference>
<dbReference type="InterPro" id="IPR050109">
    <property type="entry name" value="HTH-type_TetR-like_transc_reg"/>
</dbReference>
<feature type="DNA-binding region" description="H-T-H motif" evidence="2">
    <location>
        <begin position="32"/>
        <end position="51"/>
    </location>
</feature>
<dbReference type="InterPro" id="IPR009057">
    <property type="entry name" value="Homeodomain-like_sf"/>
</dbReference>
<proteinExistence type="predicted"/>
<dbReference type="Pfam" id="PF00440">
    <property type="entry name" value="TetR_N"/>
    <property type="match status" value="1"/>
</dbReference>
<reference evidence="4" key="2">
    <citation type="submission" date="2020-09" db="EMBL/GenBank/DDBJ databases">
        <authorList>
            <person name="Sun Q."/>
            <person name="Zhou Y."/>
        </authorList>
    </citation>
    <scope>NUCLEOTIDE SEQUENCE</scope>
    <source>
        <strain evidence="4">CGMCC 4.5737</strain>
    </source>
</reference>
<name>A0A8J3FTN4_9PSEU</name>
<dbReference type="SUPFAM" id="SSF48498">
    <property type="entry name" value="Tetracyclin repressor-like, C-terminal domain"/>
    <property type="match status" value="1"/>
</dbReference>
<dbReference type="GO" id="GO:0000976">
    <property type="term" value="F:transcription cis-regulatory region binding"/>
    <property type="evidence" value="ECO:0007669"/>
    <property type="project" value="TreeGrafter"/>
</dbReference>
<dbReference type="InterPro" id="IPR036271">
    <property type="entry name" value="Tet_transcr_reg_TetR-rel_C_sf"/>
</dbReference>
<evidence type="ECO:0000313" key="5">
    <source>
        <dbReference type="Proteomes" id="UP000637578"/>
    </source>
</evidence>
<reference evidence="4" key="1">
    <citation type="journal article" date="2014" name="Int. J. Syst. Evol. Microbiol.">
        <title>Complete genome sequence of Corynebacterium casei LMG S-19264T (=DSM 44701T), isolated from a smear-ripened cheese.</title>
        <authorList>
            <consortium name="US DOE Joint Genome Institute (JGI-PGF)"/>
            <person name="Walter F."/>
            <person name="Albersmeier A."/>
            <person name="Kalinowski J."/>
            <person name="Ruckert C."/>
        </authorList>
    </citation>
    <scope>NUCLEOTIDE SEQUENCE</scope>
    <source>
        <strain evidence="4">CGMCC 4.5737</strain>
    </source>
</reference>
<dbReference type="PROSITE" id="PS50977">
    <property type="entry name" value="HTH_TETR_2"/>
    <property type="match status" value="1"/>
</dbReference>
<accession>A0A8J3FTN4</accession>
<organism evidence="4 5">
    <name type="scientific">Longimycelium tulufanense</name>
    <dbReference type="NCBI Taxonomy" id="907463"/>
    <lineage>
        <taxon>Bacteria</taxon>
        <taxon>Bacillati</taxon>
        <taxon>Actinomycetota</taxon>
        <taxon>Actinomycetes</taxon>
        <taxon>Pseudonocardiales</taxon>
        <taxon>Pseudonocardiaceae</taxon>
        <taxon>Longimycelium</taxon>
    </lineage>
</organism>
<evidence type="ECO:0000256" key="2">
    <source>
        <dbReference type="PROSITE-ProRule" id="PRU00335"/>
    </source>
</evidence>
<comment type="caution">
    <text evidence="4">The sequence shown here is derived from an EMBL/GenBank/DDBJ whole genome shotgun (WGS) entry which is preliminary data.</text>
</comment>
<evidence type="ECO:0000259" key="3">
    <source>
        <dbReference type="PROSITE" id="PS50977"/>
    </source>
</evidence>
<dbReference type="SUPFAM" id="SSF46689">
    <property type="entry name" value="Homeodomain-like"/>
    <property type="match status" value="1"/>
</dbReference>
<dbReference type="InterPro" id="IPR041583">
    <property type="entry name" value="TetR_C_31"/>
</dbReference>
<dbReference type="InterPro" id="IPR001647">
    <property type="entry name" value="HTH_TetR"/>
</dbReference>
<gene>
    <name evidence="4" type="ORF">GCM10012275_18270</name>
</gene>
<protein>
    <submittedName>
        <fullName evidence="4">TetR family transcriptional regulator</fullName>
    </submittedName>
</protein>
<dbReference type="PANTHER" id="PTHR30055:SF231">
    <property type="entry name" value="TRANSCRIPTIONAL REGULATORY PROTEIN (PROBABLY DEOR-FAMILY)-RELATED"/>
    <property type="match status" value="1"/>
</dbReference>
<dbReference type="AlphaFoldDB" id="A0A8J3FTN4"/>
<evidence type="ECO:0000256" key="1">
    <source>
        <dbReference type="ARBA" id="ARBA00023125"/>
    </source>
</evidence>
<dbReference type="GO" id="GO:0003700">
    <property type="term" value="F:DNA-binding transcription factor activity"/>
    <property type="evidence" value="ECO:0007669"/>
    <property type="project" value="TreeGrafter"/>
</dbReference>
<dbReference type="Proteomes" id="UP000637578">
    <property type="component" value="Unassembled WGS sequence"/>
</dbReference>
<keyword evidence="5" id="KW-1185">Reference proteome</keyword>
<dbReference type="Gene3D" id="1.10.357.10">
    <property type="entry name" value="Tetracycline Repressor, domain 2"/>
    <property type="match status" value="1"/>
</dbReference>
<dbReference type="RefSeq" id="WP_229686199.1">
    <property type="nucleotide sequence ID" value="NZ_BMMK01000006.1"/>
</dbReference>
<sequence length="198" mass="21534">MDGRRAKGERRRREIIDATLRVIERDGVAGVTHRVVAREAGVPTTATTYYFSSLDDLLVAALTTAAEDYVSQVLGLAGEALSTRDSAAALADLLAESAGPRRGRTIAEYELHLLAARRPALRPAARRWIEVMRELCRELFDDEAAFRALIAAVDGLMVEALVADEPPGVEDFRPVLEYLIGPRTRLPGPNPSGSPTVE</sequence>